<feature type="transmembrane region" description="Helical" evidence="4">
    <location>
        <begin position="162"/>
        <end position="182"/>
    </location>
</feature>
<dbReference type="FunFam" id="1.20.1250.20:FF:000314">
    <property type="entry name" value="Transporter, MFS superfamily"/>
    <property type="match status" value="1"/>
</dbReference>
<dbReference type="FunFam" id="1.20.1250.20:FF:000327">
    <property type="entry name" value="Transporter, MFS superfamily"/>
    <property type="match status" value="1"/>
</dbReference>
<protein>
    <submittedName>
        <fullName evidence="5">MFS transporter</fullName>
    </submittedName>
</protein>
<feature type="transmembrane region" description="Helical" evidence="4">
    <location>
        <begin position="131"/>
        <end position="150"/>
    </location>
</feature>
<evidence type="ECO:0000256" key="1">
    <source>
        <dbReference type="ARBA" id="ARBA00022692"/>
    </source>
</evidence>
<feature type="transmembrane region" description="Helical" evidence="4">
    <location>
        <begin position="324"/>
        <end position="347"/>
    </location>
</feature>
<evidence type="ECO:0000256" key="4">
    <source>
        <dbReference type="SAM" id="Phobius"/>
    </source>
</evidence>
<dbReference type="SUPFAM" id="SSF103473">
    <property type="entry name" value="MFS general substrate transporter"/>
    <property type="match status" value="1"/>
</dbReference>
<keyword evidence="1 4" id="KW-0812">Transmembrane</keyword>
<evidence type="ECO:0000256" key="3">
    <source>
        <dbReference type="ARBA" id="ARBA00023136"/>
    </source>
</evidence>
<dbReference type="GO" id="GO:0022857">
    <property type="term" value="F:transmembrane transporter activity"/>
    <property type="evidence" value="ECO:0007669"/>
    <property type="project" value="InterPro"/>
</dbReference>
<dbReference type="CDD" id="cd17477">
    <property type="entry name" value="MFS_YcaD_like"/>
    <property type="match status" value="1"/>
</dbReference>
<proteinExistence type="predicted"/>
<accession>A0A6G9QGD3</accession>
<dbReference type="Gene3D" id="1.20.1250.20">
    <property type="entry name" value="MFS general substrate transporter like domains"/>
    <property type="match status" value="2"/>
</dbReference>
<keyword evidence="3 4" id="KW-0472">Membrane</keyword>
<feature type="transmembrane region" description="Helical" evidence="4">
    <location>
        <begin position="265"/>
        <end position="285"/>
    </location>
</feature>
<feature type="transmembrane region" description="Helical" evidence="4">
    <location>
        <begin position="12"/>
        <end position="31"/>
    </location>
</feature>
<keyword evidence="6" id="KW-1185">Reference proteome</keyword>
<evidence type="ECO:0000313" key="5">
    <source>
        <dbReference type="EMBL" id="QIR13532.1"/>
    </source>
</evidence>
<sequence length="478" mass="51993">MTSPLRSFTSLYSTTFMMVLAAGLLTTYLGLKLTSMNVAPIWVGGMMSAYYIGLVCGSKIGHKLIAQVGHIRAFVACAGIVTASAIGHALINDLTIWLILRLFVGMGMMCQYMVLESWLNEQSEPNQRGTVFASYMIVSYLALMAGQGAISFYPELGLEPLLLIAMCFALCIVPIAITRRIHPEPLTPAPLNMKHYWRRAPQALTTIALGSMMVGSFYGLAPAYATNQGIEPQQVAVYMMCTIFAGLIAQWPMGKLSDLMPRSRLIRINCSLLGLLVITIAIVPFDAVYSLILTGLFGVLAFTLYPLATALANSRVEQHERVGLSATILVTFGVGASVGPLIASALMQQFGDFMLYGFMSLCAFTLVIRLLFINQRQKAEESSSSDYIMAGGDLVSSPLAAAIDPRVDTASVQMQMINPNEDAFDNLDDDYEVYQANHPDLDTQAVNVPVTDDADEQLADYNAAYAPDEESTQNTKGR</sequence>
<feature type="transmembrane region" description="Helical" evidence="4">
    <location>
        <begin position="69"/>
        <end position="91"/>
    </location>
</feature>
<dbReference type="AlphaFoldDB" id="A0A6G9QGD3"/>
<name>A0A6G9QGD3_9GAMM</name>
<evidence type="ECO:0000313" key="6">
    <source>
        <dbReference type="Proteomes" id="UP000502608"/>
    </source>
</evidence>
<dbReference type="InterPro" id="IPR047200">
    <property type="entry name" value="MFS_YcaD-like"/>
</dbReference>
<feature type="transmembrane region" description="Helical" evidence="4">
    <location>
        <begin position="97"/>
        <end position="119"/>
    </location>
</feature>
<dbReference type="Pfam" id="PF07690">
    <property type="entry name" value="MFS_1"/>
    <property type="match status" value="1"/>
</dbReference>
<dbReference type="KEGG" id="saes:HBH39_02605"/>
<evidence type="ECO:0000256" key="2">
    <source>
        <dbReference type="ARBA" id="ARBA00022989"/>
    </source>
</evidence>
<feature type="transmembrane region" description="Helical" evidence="4">
    <location>
        <begin position="37"/>
        <end position="57"/>
    </location>
</feature>
<feature type="transmembrane region" description="Helical" evidence="4">
    <location>
        <begin position="235"/>
        <end position="253"/>
    </location>
</feature>
<reference evidence="5 6" key="1">
    <citation type="submission" date="2020-03" db="EMBL/GenBank/DDBJ databases">
        <title>Complete genome sequence of Shewanella sp.</title>
        <authorList>
            <person name="Kim Y.-S."/>
            <person name="Kim S.-J."/>
            <person name="Jung H.-K."/>
            <person name="Kim K.-H."/>
        </authorList>
    </citation>
    <scope>NUCLEOTIDE SEQUENCE [LARGE SCALE GENOMIC DNA]</scope>
    <source>
        <strain evidence="5 6">PN3F2</strain>
    </source>
</reference>
<dbReference type="PANTHER" id="PTHR23521:SF3">
    <property type="entry name" value="MFS TRANSPORTER"/>
    <property type="match status" value="1"/>
</dbReference>
<keyword evidence="2 4" id="KW-1133">Transmembrane helix</keyword>
<dbReference type="InterPro" id="IPR036259">
    <property type="entry name" value="MFS_trans_sf"/>
</dbReference>
<dbReference type="EMBL" id="CP050313">
    <property type="protein sequence ID" value="QIR13532.1"/>
    <property type="molecule type" value="Genomic_DNA"/>
</dbReference>
<dbReference type="RefSeq" id="WP_167675351.1">
    <property type="nucleotide sequence ID" value="NZ_CP050313.1"/>
</dbReference>
<dbReference type="Proteomes" id="UP000502608">
    <property type="component" value="Chromosome"/>
</dbReference>
<dbReference type="InterPro" id="IPR011701">
    <property type="entry name" value="MFS"/>
</dbReference>
<feature type="transmembrane region" description="Helical" evidence="4">
    <location>
        <begin position="353"/>
        <end position="372"/>
    </location>
</feature>
<dbReference type="GO" id="GO:0005886">
    <property type="term" value="C:plasma membrane"/>
    <property type="evidence" value="ECO:0007669"/>
    <property type="project" value="TreeGrafter"/>
</dbReference>
<organism evidence="5 6">
    <name type="scientific">Shewanella aestuarii</name>
    <dbReference type="NCBI Taxonomy" id="1028752"/>
    <lineage>
        <taxon>Bacteria</taxon>
        <taxon>Pseudomonadati</taxon>
        <taxon>Pseudomonadota</taxon>
        <taxon>Gammaproteobacteria</taxon>
        <taxon>Alteromonadales</taxon>
        <taxon>Shewanellaceae</taxon>
        <taxon>Shewanella</taxon>
    </lineage>
</organism>
<feature type="transmembrane region" description="Helical" evidence="4">
    <location>
        <begin position="291"/>
        <end position="312"/>
    </location>
</feature>
<gene>
    <name evidence="5" type="ORF">HBH39_02605</name>
</gene>
<feature type="transmembrane region" description="Helical" evidence="4">
    <location>
        <begin position="203"/>
        <end position="223"/>
    </location>
</feature>
<dbReference type="PANTHER" id="PTHR23521">
    <property type="entry name" value="TRANSPORTER MFS SUPERFAMILY"/>
    <property type="match status" value="1"/>
</dbReference>